<accession>A0A7U2F1S9</accession>
<evidence type="ECO:0000313" key="3">
    <source>
        <dbReference type="Proteomes" id="UP000663193"/>
    </source>
</evidence>
<evidence type="ECO:0000313" key="2">
    <source>
        <dbReference type="EMBL" id="QRC97134.1"/>
    </source>
</evidence>
<evidence type="ECO:0000256" key="1">
    <source>
        <dbReference type="SAM" id="MobiDB-lite"/>
    </source>
</evidence>
<dbReference type="EMBL" id="CP069029">
    <property type="protein sequence ID" value="QRC97134.1"/>
    <property type="molecule type" value="Genomic_DNA"/>
</dbReference>
<proteinExistence type="predicted"/>
<feature type="compositionally biased region" description="Basic and acidic residues" evidence="1">
    <location>
        <begin position="178"/>
        <end position="211"/>
    </location>
</feature>
<dbReference type="OrthoDB" id="2589819at2759"/>
<reference evidence="3" key="1">
    <citation type="journal article" date="2021" name="BMC Genomics">
        <title>Chromosome-level genome assembly and manually-curated proteome of model necrotroph Parastagonospora nodorum Sn15 reveals a genome-wide trove of candidate effector homologs, and redundancy of virulence-related functions within an accessory chromosome.</title>
        <authorList>
            <person name="Bertazzoni S."/>
            <person name="Jones D.A.B."/>
            <person name="Phan H.T."/>
            <person name="Tan K.-C."/>
            <person name="Hane J.K."/>
        </authorList>
    </citation>
    <scope>NUCLEOTIDE SEQUENCE [LARGE SCALE GENOMIC DNA]</scope>
    <source>
        <strain evidence="3">SN15 / ATCC MYA-4574 / FGSC 10173)</strain>
    </source>
</reference>
<feature type="compositionally biased region" description="Basic residues" evidence="1">
    <location>
        <begin position="212"/>
        <end position="223"/>
    </location>
</feature>
<evidence type="ECO:0008006" key="4">
    <source>
        <dbReference type="Google" id="ProtNLM"/>
    </source>
</evidence>
<dbReference type="AlphaFoldDB" id="A0A7U2F1S9"/>
<keyword evidence="3" id="KW-1185">Reference proteome</keyword>
<dbReference type="Pfam" id="PF14328">
    <property type="entry name" value="DUF4385"/>
    <property type="match status" value="1"/>
</dbReference>
<dbReference type="InterPro" id="IPR025494">
    <property type="entry name" value="DUF4385"/>
</dbReference>
<dbReference type="VEuPathDB" id="FungiDB:JI435_139890"/>
<organism evidence="2 3">
    <name type="scientific">Phaeosphaeria nodorum (strain SN15 / ATCC MYA-4574 / FGSC 10173)</name>
    <name type="common">Glume blotch fungus</name>
    <name type="synonym">Parastagonospora nodorum</name>
    <dbReference type="NCBI Taxonomy" id="321614"/>
    <lineage>
        <taxon>Eukaryota</taxon>
        <taxon>Fungi</taxon>
        <taxon>Dikarya</taxon>
        <taxon>Ascomycota</taxon>
        <taxon>Pezizomycotina</taxon>
        <taxon>Dothideomycetes</taxon>
        <taxon>Pleosporomycetidae</taxon>
        <taxon>Pleosporales</taxon>
        <taxon>Pleosporineae</taxon>
        <taxon>Phaeosphaeriaceae</taxon>
        <taxon>Parastagonospora</taxon>
    </lineage>
</organism>
<dbReference type="Proteomes" id="UP000663193">
    <property type="component" value="Chromosome 7"/>
</dbReference>
<gene>
    <name evidence="2" type="ORF">JI435_139890</name>
</gene>
<name>A0A7U2F1S9_PHANO</name>
<sequence length="232" mass="27297">MNDSTPPPEMSAFTRPLTKPQRMTYRIGRGETLVLTFEPYKSEILPLWRFRTPAIARESSRAIFAKFLQYERENDFIGMDMSRKFLQMGMTRAKRYANHKGGRKYRVDGDGEGGGKRKVELEKCEMGEKEREKEECSLIFRGVWERAKACGGYMEGKERFLKEQKEWDREMKKLKKMKKEEEEKVEGDDVKVEEVEDEVNAKSESEGEARRNPKRATRTRVKKEIKEEDSDD</sequence>
<feature type="region of interest" description="Disordered" evidence="1">
    <location>
        <begin position="172"/>
        <end position="232"/>
    </location>
</feature>
<protein>
    <recommendedName>
        <fullName evidence="4">DUF4385 domain-containing protein</fullName>
    </recommendedName>
</protein>